<evidence type="ECO:0008006" key="10">
    <source>
        <dbReference type="Google" id="ProtNLM"/>
    </source>
</evidence>
<keyword evidence="4" id="KW-0698">rRNA processing</keyword>
<reference evidence="8 9" key="1">
    <citation type="submission" date="2015-09" db="EMBL/GenBank/DDBJ databases">
        <title>Draft genome of the scarab beetle Oryctes borbonicus.</title>
        <authorList>
            <person name="Meyer J.M."/>
            <person name="Markov G.V."/>
            <person name="Baskaran P."/>
            <person name="Herrmann M."/>
            <person name="Sommer R.J."/>
            <person name="Roedelsperger C."/>
        </authorList>
    </citation>
    <scope>NUCLEOTIDE SEQUENCE [LARGE SCALE GENOMIC DNA]</scope>
    <source>
        <strain evidence="8">OB123</strain>
        <tissue evidence="8">Whole animal</tissue>
    </source>
</reference>
<keyword evidence="9" id="KW-1185">Reference proteome</keyword>
<feature type="region of interest" description="Disordered" evidence="7">
    <location>
        <begin position="335"/>
        <end position="395"/>
    </location>
</feature>
<dbReference type="Pfam" id="PF04147">
    <property type="entry name" value="Nop14"/>
    <property type="match status" value="1"/>
</dbReference>
<proteinExistence type="inferred from homology"/>
<comment type="similarity">
    <text evidence="2">Belongs to the NOP14 family.</text>
</comment>
<evidence type="ECO:0000313" key="9">
    <source>
        <dbReference type="Proteomes" id="UP000051574"/>
    </source>
</evidence>
<sequence>MARPKNKRNQISNQSQKQQAKKKLNPFEVHINKEKLKVLGKKSKSDRGLPGVSREKALRKRKSTLQQEFKLQHKSNTFSDKRIGERNTNMTDEDRFIARYAKLKAKRHKKSIFNLADEEVLTHKGQTLSEIEKFENVMSDDGDSLDGDTSGRLDADFVAEAHFGGGILKKTGIEGAKSHKDLIEQLITESKKRKAEKQKLKEETLELTEKLDSEWKDLLPLVNKSKSKNVVPENEKADDYDKVMRQLKFEARGTPSDRLKTEDEIAREAKEKLETLEKERLERMHGVISKINESRKHVSADGLDVNFVYDSETEVTLSYNQEGISNVELEAEINGKTIVPRESGDSKSDNSENNESSSESGNDENPEECEEESDNEDKLSDLKGEDSISESESELEYVGYEDKIREDLLKRKAIMENAREELPYSYNFPSNYEELHSLLLPQPSEHQFIILERLIKCHHPSLGEKNKENLDLLFAYLLQYINDISQAKDIQDINKCFRVFTNITPHLYDLAQMSPFNAHTLMIGVIEEKQKDYRKNKQTYPGNDIVLFLKLVSCIFPTSDFRHVVVTPAITFMDQMLNKCRVRTRRDIAYGLFLTTLALEYTSLTKRFLPSAINFLVGILHMAIPKTGVKLIKISPPFKISCNKLVLCNNHEESTMELAMSVGYLLEGEINDEFRIRAIHLCLSLLEEFAVNFMDLQSSYEIFIAVLKYLELVPMGNYPKKVKQKWTLLMEEIITMKNNRRMEYLMLAPKKPKALRLYEPNIEKVYDTKRRKIQSREKTERDKLLHKLKRERKGALREIRRDREFLSGIKINQKIQSDMERQAKVNKLLSEASLQQSELNAMDRKKNRKKTITSQIRGNVRFCIVEYLALALSDVLLLFVVDLQATLDRDERQSSQHGLVKVRLDRIEEELAEHVRDGRHQQCPAEHSGGGERIC</sequence>
<feature type="compositionally biased region" description="Acidic residues" evidence="7">
    <location>
        <begin position="361"/>
        <end position="375"/>
    </location>
</feature>
<evidence type="ECO:0000256" key="2">
    <source>
        <dbReference type="ARBA" id="ARBA00007466"/>
    </source>
</evidence>
<comment type="subcellular location">
    <subcellularLocation>
        <location evidence="1">Nucleus</location>
        <location evidence="1">Nucleolus</location>
    </subcellularLocation>
</comment>
<comment type="caution">
    <text evidence="8">The sequence shown here is derived from an EMBL/GenBank/DDBJ whole genome shotgun (WGS) entry which is preliminary data.</text>
</comment>
<protein>
    <recommendedName>
        <fullName evidence="10">Nucleolar protein 14</fullName>
    </recommendedName>
</protein>
<evidence type="ECO:0000256" key="3">
    <source>
        <dbReference type="ARBA" id="ARBA00022517"/>
    </source>
</evidence>
<feature type="compositionally biased region" description="Low complexity" evidence="7">
    <location>
        <begin position="9"/>
        <end position="18"/>
    </location>
</feature>
<dbReference type="OrthoDB" id="441771at2759"/>
<dbReference type="GO" id="GO:0030490">
    <property type="term" value="P:maturation of SSU-rRNA"/>
    <property type="evidence" value="ECO:0007669"/>
    <property type="project" value="TreeGrafter"/>
</dbReference>
<evidence type="ECO:0000256" key="1">
    <source>
        <dbReference type="ARBA" id="ARBA00004604"/>
    </source>
</evidence>
<name>A0A0T6B028_9SCAR</name>
<dbReference type="Proteomes" id="UP000051574">
    <property type="component" value="Unassembled WGS sequence"/>
</dbReference>
<dbReference type="AlphaFoldDB" id="A0A0T6B028"/>
<dbReference type="PANTHER" id="PTHR23183:SF0">
    <property type="entry name" value="NUCLEOLAR PROTEIN 14"/>
    <property type="match status" value="1"/>
</dbReference>
<comment type="function">
    <text evidence="6">Involved in nucleolar processing of pre-18S ribosomal RNA. Has a role in the nuclear export of 40S pre-ribosomal subunit to the cytoplasm.</text>
</comment>
<evidence type="ECO:0000256" key="7">
    <source>
        <dbReference type="SAM" id="MobiDB-lite"/>
    </source>
</evidence>
<dbReference type="InterPro" id="IPR007276">
    <property type="entry name" value="Nop14"/>
</dbReference>
<dbReference type="EMBL" id="LJIG01022500">
    <property type="protein sequence ID" value="KRT80247.1"/>
    <property type="molecule type" value="Genomic_DNA"/>
</dbReference>
<feature type="compositionally biased region" description="Polar residues" evidence="7">
    <location>
        <begin position="64"/>
        <end position="78"/>
    </location>
</feature>
<feature type="region of interest" description="Disordered" evidence="7">
    <location>
        <begin position="1"/>
        <end position="86"/>
    </location>
</feature>
<dbReference type="PANTHER" id="PTHR23183">
    <property type="entry name" value="NOP14"/>
    <property type="match status" value="1"/>
</dbReference>
<dbReference type="GO" id="GO:0032040">
    <property type="term" value="C:small-subunit processome"/>
    <property type="evidence" value="ECO:0007669"/>
    <property type="project" value="InterPro"/>
</dbReference>
<feature type="compositionally biased region" description="Low complexity" evidence="7">
    <location>
        <begin position="351"/>
        <end position="360"/>
    </location>
</feature>
<organism evidence="8 9">
    <name type="scientific">Oryctes borbonicus</name>
    <dbReference type="NCBI Taxonomy" id="1629725"/>
    <lineage>
        <taxon>Eukaryota</taxon>
        <taxon>Metazoa</taxon>
        <taxon>Ecdysozoa</taxon>
        <taxon>Arthropoda</taxon>
        <taxon>Hexapoda</taxon>
        <taxon>Insecta</taxon>
        <taxon>Pterygota</taxon>
        <taxon>Neoptera</taxon>
        <taxon>Endopterygota</taxon>
        <taxon>Coleoptera</taxon>
        <taxon>Polyphaga</taxon>
        <taxon>Scarabaeiformia</taxon>
        <taxon>Scarabaeidae</taxon>
        <taxon>Dynastinae</taxon>
        <taxon>Oryctes</taxon>
    </lineage>
</organism>
<dbReference type="GO" id="GO:0030692">
    <property type="term" value="C:Noc4p-Nop14p complex"/>
    <property type="evidence" value="ECO:0007669"/>
    <property type="project" value="TreeGrafter"/>
</dbReference>
<keyword evidence="3" id="KW-0690">Ribosome biogenesis</keyword>
<feature type="compositionally biased region" description="Basic and acidic residues" evidence="7">
    <location>
        <begin position="376"/>
        <end position="386"/>
    </location>
</feature>
<accession>A0A0T6B028</accession>
<evidence type="ECO:0000256" key="5">
    <source>
        <dbReference type="ARBA" id="ARBA00023242"/>
    </source>
</evidence>
<gene>
    <name evidence="8" type="ORF">AMK59_8628</name>
</gene>
<keyword evidence="5" id="KW-0539">Nucleus</keyword>
<evidence type="ECO:0000313" key="8">
    <source>
        <dbReference type="EMBL" id="KRT80247.1"/>
    </source>
</evidence>
<evidence type="ECO:0000256" key="6">
    <source>
        <dbReference type="ARBA" id="ARBA00024695"/>
    </source>
</evidence>
<feature type="compositionally biased region" description="Basic and acidic residues" evidence="7">
    <location>
        <begin position="30"/>
        <end position="47"/>
    </location>
</feature>
<evidence type="ECO:0000256" key="4">
    <source>
        <dbReference type="ARBA" id="ARBA00022552"/>
    </source>
</evidence>